<evidence type="ECO:0000256" key="7">
    <source>
        <dbReference type="ARBA" id="ARBA00023054"/>
    </source>
</evidence>
<name>A0AAN9YJC6_9PEZI</name>
<proteinExistence type="inferred from homology"/>
<evidence type="ECO:0000256" key="5">
    <source>
        <dbReference type="ARBA" id="ARBA00022892"/>
    </source>
</evidence>
<feature type="region of interest" description="Disordered" evidence="11">
    <location>
        <begin position="387"/>
        <end position="434"/>
    </location>
</feature>
<evidence type="ECO:0000256" key="6">
    <source>
        <dbReference type="ARBA" id="ARBA00022989"/>
    </source>
</evidence>
<sequence length="434" mass="47007">MTFDSLQERLAALQETTAQVQELIDRLASLKFQPHAEHDEAEDEDDEHVAAELSAEISQTLREEEDDLELLAEEVTDLRGGKEGSEAGRRKERLREGLARLEAEVKSRRASFHKAQLTARRTLESSRRQERELLLQSYTTTAVQAAAAADGSTPSRSGANSPNPATTANIRRRQTHRHHHHNHHATPGPGYDDPVVAASSDLTLSLRRAHEAVTAELGRSMAVRGALAESTDKVRRLGSGYARVDDMLRSSRDLVGVLLSSSKSDTWYLQTTFYLLAATLGWLVFRRFVYGPLWWLVWFPVRLAFRTGSSAVGVVGGVGGGKAGAGMGVVDEKGSARVVGVGEEGAVPTVDVGGGGGRVAGEVGDEGRQKGDPDSMLEKIGRIVDRVEEQVGSDDGHDYDDATDGDGEEPAAEAEVFVPVSDDHEEAGRVRDEL</sequence>
<keyword evidence="14" id="KW-1185">Reference proteome</keyword>
<reference evidence="13 14" key="1">
    <citation type="journal article" date="2023" name="PLoS ONE">
        <title>Cytospora paraplurivora sp. nov. isolated from orchards with fruit tree decline syndrome in Ontario, Canada.</title>
        <authorList>
            <person name="Ilyukhin E."/>
            <person name="Nguyen H.D.T."/>
            <person name="Castle A.J."/>
            <person name="Ellouze W."/>
        </authorList>
    </citation>
    <scope>NUCLEOTIDE SEQUENCE [LARGE SCALE GENOMIC DNA]</scope>
    <source>
        <strain evidence="13 14">FDS-564</strain>
    </source>
</reference>
<keyword evidence="6" id="KW-1133">Transmembrane helix</keyword>
<keyword evidence="2" id="KW-0813">Transport</keyword>
<dbReference type="Pfam" id="PF03908">
    <property type="entry name" value="Sec20"/>
    <property type="match status" value="1"/>
</dbReference>
<accession>A0AAN9YJC6</accession>
<dbReference type="PANTHER" id="PTHR12825:SF0">
    <property type="entry name" value="VESICLE TRANSPORT PROTEIN SEC20"/>
    <property type="match status" value="1"/>
</dbReference>
<keyword evidence="7 10" id="KW-0175">Coiled coil</keyword>
<keyword evidence="4" id="KW-0256">Endoplasmic reticulum</keyword>
<keyword evidence="5" id="KW-0931">ER-Golgi transport</keyword>
<keyword evidence="3" id="KW-0812">Transmembrane</keyword>
<dbReference type="EMBL" id="JAJSPL020000009">
    <property type="protein sequence ID" value="KAK7745024.1"/>
    <property type="molecule type" value="Genomic_DNA"/>
</dbReference>
<comment type="subcellular location">
    <subcellularLocation>
        <location evidence="1">Endoplasmic reticulum membrane</location>
        <topology evidence="1">Single-pass type IV membrane protein</topology>
    </subcellularLocation>
</comment>
<feature type="compositionally biased region" description="Polar residues" evidence="11">
    <location>
        <begin position="152"/>
        <end position="169"/>
    </location>
</feature>
<comment type="similarity">
    <text evidence="9">Belongs to the SEC20 family.</text>
</comment>
<comment type="caution">
    <text evidence="13">The sequence shown here is derived from an EMBL/GenBank/DDBJ whole genome shotgun (WGS) entry which is preliminary data.</text>
</comment>
<evidence type="ECO:0000313" key="13">
    <source>
        <dbReference type="EMBL" id="KAK7745024.1"/>
    </source>
</evidence>
<evidence type="ECO:0000259" key="12">
    <source>
        <dbReference type="Pfam" id="PF03908"/>
    </source>
</evidence>
<gene>
    <name evidence="13" type="primary">SEC20</name>
    <name evidence="13" type="ORF">SLS53_003259</name>
</gene>
<feature type="compositionally biased region" description="Basic and acidic residues" evidence="11">
    <location>
        <begin position="387"/>
        <end position="400"/>
    </location>
</feature>
<evidence type="ECO:0000256" key="2">
    <source>
        <dbReference type="ARBA" id="ARBA00022448"/>
    </source>
</evidence>
<feature type="compositionally biased region" description="Basic residues" evidence="11">
    <location>
        <begin position="170"/>
        <end position="184"/>
    </location>
</feature>
<feature type="region of interest" description="Disordered" evidence="11">
    <location>
        <begin position="350"/>
        <end position="375"/>
    </location>
</feature>
<feature type="coiled-coil region" evidence="10">
    <location>
        <begin position="3"/>
        <end position="111"/>
    </location>
</feature>
<evidence type="ECO:0000256" key="10">
    <source>
        <dbReference type="SAM" id="Coils"/>
    </source>
</evidence>
<evidence type="ECO:0000256" key="11">
    <source>
        <dbReference type="SAM" id="MobiDB-lite"/>
    </source>
</evidence>
<dbReference type="GO" id="GO:0005789">
    <property type="term" value="C:endoplasmic reticulum membrane"/>
    <property type="evidence" value="ECO:0007669"/>
    <property type="project" value="UniProtKB-SubCell"/>
</dbReference>
<evidence type="ECO:0000313" key="14">
    <source>
        <dbReference type="Proteomes" id="UP001320245"/>
    </source>
</evidence>
<dbReference type="GO" id="GO:0031201">
    <property type="term" value="C:SNARE complex"/>
    <property type="evidence" value="ECO:0007669"/>
    <property type="project" value="TreeGrafter"/>
</dbReference>
<organism evidence="13 14">
    <name type="scientific">Cytospora paraplurivora</name>
    <dbReference type="NCBI Taxonomy" id="2898453"/>
    <lineage>
        <taxon>Eukaryota</taxon>
        <taxon>Fungi</taxon>
        <taxon>Dikarya</taxon>
        <taxon>Ascomycota</taxon>
        <taxon>Pezizomycotina</taxon>
        <taxon>Sordariomycetes</taxon>
        <taxon>Sordariomycetidae</taxon>
        <taxon>Diaporthales</taxon>
        <taxon>Cytosporaceae</taxon>
        <taxon>Cytospora</taxon>
    </lineage>
</organism>
<evidence type="ECO:0000256" key="4">
    <source>
        <dbReference type="ARBA" id="ARBA00022824"/>
    </source>
</evidence>
<keyword evidence="8" id="KW-0472">Membrane</keyword>
<dbReference type="GO" id="GO:0006890">
    <property type="term" value="P:retrograde vesicle-mediated transport, Golgi to endoplasmic reticulum"/>
    <property type="evidence" value="ECO:0007669"/>
    <property type="project" value="InterPro"/>
</dbReference>
<feature type="domain" description="Sec20 C-terminal" evidence="12">
    <location>
        <begin position="199"/>
        <end position="287"/>
    </location>
</feature>
<protein>
    <submittedName>
        <fullName evidence="13">Protein transport protein sec20</fullName>
    </submittedName>
</protein>
<evidence type="ECO:0000256" key="9">
    <source>
        <dbReference type="ARBA" id="ARBA00037934"/>
    </source>
</evidence>
<evidence type="ECO:0000256" key="1">
    <source>
        <dbReference type="ARBA" id="ARBA00004163"/>
    </source>
</evidence>
<feature type="compositionally biased region" description="Acidic residues" evidence="11">
    <location>
        <begin position="401"/>
        <end position="412"/>
    </location>
</feature>
<dbReference type="InterPro" id="IPR005606">
    <property type="entry name" value="Sec20"/>
</dbReference>
<dbReference type="InterPro" id="IPR056173">
    <property type="entry name" value="Sec20_C"/>
</dbReference>
<feature type="region of interest" description="Disordered" evidence="11">
    <location>
        <begin position="145"/>
        <end position="194"/>
    </location>
</feature>
<feature type="compositionally biased region" description="Basic and acidic residues" evidence="11">
    <location>
        <begin position="365"/>
        <end position="375"/>
    </location>
</feature>
<evidence type="ECO:0000256" key="3">
    <source>
        <dbReference type="ARBA" id="ARBA00022692"/>
    </source>
</evidence>
<dbReference type="AlphaFoldDB" id="A0AAN9YJC6"/>
<dbReference type="PANTHER" id="PTHR12825">
    <property type="entry name" value="BNIP1-RELATED"/>
    <property type="match status" value="1"/>
</dbReference>
<evidence type="ECO:0000256" key="8">
    <source>
        <dbReference type="ARBA" id="ARBA00023136"/>
    </source>
</evidence>
<dbReference type="GO" id="GO:0005484">
    <property type="term" value="F:SNAP receptor activity"/>
    <property type="evidence" value="ECO:0007669"/>
    <property type="project" value="InterPro"/>
</dbReference>
<dbReference type="Proteomes" id="UP001320245">
    <property type="component" value="Unassembled WGS sequence"/>
</dbReference>